<dbReference type="InterPro" id="IPR012675">
    <property type="entry name" value="Beta-grasp_dom_sf"/>
</dbReference>
<comment type="similarity">
    <text evidence="2">Belongs to the MoaD family.</text>
</comment>
<dbReference type="Gene3D" id="3.10.20.30">
    <property type="match status" value="1"/>
</dbReference>
<dbReference type="PANTHER" id="PTHR33359">
    <property type="entry name" value="MOLYBDOPTERIN SYNTHASE SULFUR CARRIER SUBUNIT"/>
    <property type="match status" value="1"/>
</dbReference>
<evidence type="ECO:0000256" key="1">
    <source>
        <dbReference type="ARBA" id="ARBA00022741"/>
    </source>
</evidence>
<dbReference type="InterPro" id="IPR003749">
    <property type="entry name" value="ThiS/MoaD-like"/>
</dbReference>
<dbReference type="SUPFAM" id="SSF54285">
    <property type="entry name" value="MoaD/ThiS"/>
    <property type="match status" value="1"/>
</dbReference>
<gene>
    <name evidence="4" type="primary">moaD</name>
    <name evidence="4" type="ORF">G9Q97_11390</name>
</gene>
<dbReference type="PANTHER" id="PTHR33359:SF1">
    <property type="entry name" value="MOLYBDOPTERIN SYNTHASE SULFUR CARRIER SUBUNIT"/>
    <property type="match status" value="1"/>
</dbReference>
<dbReference type="NCBIfam" id="TIGR01682">
    <property type="entry name" value="moaD"/>
    <property type="match status" value="1"/>
</dbReference>
<dbReference type="InterPro" id="IPR044672">
    <property type="entry name" value="MOCS2A"/>
</dbReference>
<sequence>MEVLLFGISKEITGQKILDLSKDNQINTVLDLKKWILKKYPQMGNLNSFAIAVDQEYANDDLRLSDQQEIALIPPVSGG</sequence>
<keyword evidence="5" id="KW-1185">Reference proteome</keyword>
<evidence type="ECO:0000313" key="4">
    <source>
        <dbReference type="EMBL" id="NHE57412.1"/>
    </source>
</evidence>
<protein>
    <recommendedName>
        <fullName evidence="3">Molybdopterin synthase sulfur carrier subunit</fullName>
    </recommendedName>
</protein>
<evidence type="ECO:0000256" key="3">
    <source>
        <dbReference type="ARBA" id="ARBA00024247"/>
    </source>
</evidence>
<dbReference type="InterPro" id="IPR016155">
    <property type="entry name" value="Mopterin_synth/thiamin_S_b"/>
</dbReference>
<organism evidence="4 5">
    <name type="scientific">Cyclobacterium plantarum</name>
    <dbReference type="NCBI Taxonomy" id="2716263"/>
    <lineage>
        <taxon>Bacteria</taxon>
        <taxon>Pseudomonadati</taxon>
        <taxon>Bacteroidota</taxon>
        <taxon>Cytophagia</taxon>
        <taxon>Cytophagales</taxon>
        <taxon>Cyclobacteriaceae</taxon>
        <taxon>Cyclobacterium</taxon>
    </lineage>
</organism>
<reference evidence="4 5" key="1">
    <citation type="submission" date="2020-03" db="EMBL/GenBank/DDBJ databases">
        <title>Cyclobacterium plantarum sp. nov., a marine bacterium isolated from a coastal-marine wetland.</title>
        <authorList>
            <person name="Sanchez-Porro C."/>
            <person name="Ventosa A."/>
            <person name="Amoozegar M."/>
        </authorList>
    </citation>
    <scope>NUCLEOTIDE SEQUENCE [LARGE SCALE GENOMIC DNA]</scope>
    <source>
        <strain evidence="4 5">GBPx2</strain>
    </source>
</reference>
<evidence type="ECO:0000256" key="2">
    <source>
        <dbReference type="ARBA" id="ARBA00024200"/>
    </source>
</evidence>
<evidence type="ECO:0000313" key="5">
    <source>
        <dbReference type="Proteomes" id="UP000649799"/>
    </source>
</evidence>
<proteinExistence type="inferred from homology"/>
<keyword evidence="1" id="KW-0547">Nucleotide-binding</keyword>
<accession>A0ABX0HB60</accession>
<comment type="caution">
    <text evidence="4">The sequence shown here is derived from an EMBL/GenBank/DDBJ whole genome shotgun (WGS) entry which is preliminary data.</text>
</comment>
<dbReference type="Pfam" id="PF02597">
    <property type="entry name" value="ThiS"/>
    <property type="match status" value="1"/>
</dbReference>
<name>A0ABX0HB60_9BACT</name>
<dbReference type="EMBL" id="JAANYN010000004">
    <property type="protein sequence ID" value="NHE57412.1"/>
    <property type="molecule type" value="Genomic_DNA"/>
</dbReference>
<dbReference type="RefSeq" id="WP_166146898.1">
    <property type="nucleotide sequence ID" value="NZ_JAANYN010000004.1"/>
</dbReference>
<dbReference type="CDD" id="cd00754">
    <property type="entry name" value="Ubl_MoaD"/>
    <property type="match status" value="1"/>
</dbReference>
<dbReference type="Proteomes" id="UP000649799">
    <property type="component" value="Unassembled WGS sequence"/>
</dbReference>